<dbReference type="PANTHER" id="PTHR15813:SF9">
    <property type="entry name" value="PX DOMAIN-CONTAINING PROTEIN"/>
    <property type="match status" value="1"/>
</dbReference>
<dbReference type="InterPro" id="IPR036871">
    <property type="entry name" value="PX_dom_sf"/>
</dbReference>
<evidence type="ECO:0000256" key="2">
    <source>
        <dbReference type="ARBA" id="ARBA00010883"/>
    </source>
</evidence>
<evidence type="ECO:0000256" key="6">
    <source>
        <dbReference type="ARBA" id="ARBA00023136"/>
    </source>
</evidence>
<evidence type="ECO:0000313" key="9">
    <source>
        <dbReference type="EMBL" id="RWS31778.1"/>
    </source>
</evidence>
<evidence type="ECO:0000256" key="7">
    <source>
        <dbReference type="ARBA" id="ARBA00023329"/>
    </source>
</evidence>
<gene>
    <name evidence="9" type="ORF">B4U80_06360</name>
</gene>
<dbReference type="Proteomes" id="UP000288716">
    <property type="component" value="Unassembled WGS sequence"/>
</dbReference>
<dbReference type="PANTHER" id="PTHR15813">
    <property type="entry name" value="SORTING NEXIN-22 AND 24"/>
    <property type="match status" value="1"/>
</dbReference>
<evidence type="ECO:0000256" key="1">
    <source>
        <dbReference type="ARBA" id="ARBA00004180"/>
    </source>
</evidence>
<dbReference type="PROSITE" id="PS50195">
    <property type="entry name" value="PX"/>
    <property type="match status" value="1"/>
</dbReference>
<evidence type="ECO:0000256" key="5">
    <source>
        <dbReference type="ARBA" id="ARBA00023121"/>
    </source>
</evidence>
<dbReference type="GO" id="GO:1901981">
    <property type="term" value="F:phosphatidylinositol phosphate binding"/>
    <property type="evidence" value="ECO:0007669"/>
    <property type="project" value="TreeGrafter"/>
</dbReference>
<sequence>MVRVLIPSSYQCESKKGNSFTVYCIEVYQNGKCYKVNRRYRDFYHLHREMKKFYETPEFPPKKVRNSNQKLIEQRRLALERYLQGVIKNDFIPKEMSEFLSLPQEKLESHALRHQSLIAFTTDYRSVNRSPCHSGSSSSSSLPDIVVKGTLDGFYSFDDDIYCKF</sequence>
<keyword evidence="10" id="KW-1185">Reference proteome</keyword>
<keyword evidence="6" id="KW-0472">Membrane</keyword>
<dbReference type="Pfam" id="PF00787">
    <property type="entry name" value="PX"/>
    <property type="match status" value="1"/>
</dbReference>
<comment type="similarity">
    <text evidence="2">Belongs to the sorting nexin family.</text>
</comment>
<dbReference type="SMART" id="SM00312">
    <property type="entry name" value="PX"/>
    <property type="match status" value="1"/>
</dbReference>
<keyword evidence="7" id="KW-0968">Cytoplasmic vesicle</keyword>
<comment type="subcellular location">
    <subcellularLocation>
        <location evidence="1">Cytoplasmic vesicle membrane</location>
        <topology evidence="1">Peripheral membrane protein</topology>
        <orientation evidence="1">Cytoplasmic side</orientation>
    </subcellularLocation>
</comment>
<evidence type="ECO:0000256" key="3">
    <source>
        <dbReference type="ARBA" id="ARBA00022448"/>
    </source>
</evidence>
<comment type="caution">
    <text evidence="9">The sequence shown here is derived from an EMBL/GenBank/DDBJ whole genome shotgun (WGS) entry which is preliminary data.</text>
</comment>
<keyword evidence="5" id="KW-0446">Lipid-binding</keyword>
<dbReference type="InterPro" id="IPR052467">
    <property type="entry name" value="Sorting_nexin_PX-domain"/>
</dbReference>
<dbReference type="AlphaFoldDB" id="A0A443SW76"/>
<dbReference type="OrthoDB" id="93876at2759"/>
<evidence type="ECO:0000259" key="8">
    <source>
        <dbReference type="PROSITE" id="PS50195"/>
    </source>
</evidence>
<dbReference type="GO" id="GO:0030659">
    <property type="term" value="C:cytoplasmic vesicle membrane"/>
    <property type="evidence" value="ECO:0007669"/>
    <property type="project" value="UniProtKB-SubCell"/>
</dbReference>
<dbReference type="Gene3D" id="3.30.1520.10">
    <property type="entry name" value="Phox-like domain"/>
    <property type="match status" value="1"/>
</dbReference>
<dbReference type="STRING" id="299467.A0A443SW76"/>
<name>A0A443SW76_9ACAR</name>
<evidence type="ECO:0000256" key="4">
    <source>
        <dbReference type="ARBA" id="ARBA00022927"/>
    </source>
</evidence>
<proteinExistence type="inferred from homology"/>
<dbReference type="InterPro" id="IPR001683">
    <property type="entry name" value="PX_dom"/>
</dbReference>
<organism evidence="9 10">
    <name type="scientific">Leptotrombidium deliense</name>
    <dbReference type="NCBI Taxonomy" id="299467"/>
    <lineage>
        <taxon>Eukaryota</taxon>
        <taxon>Metazoa</taxon>
        <taxon>Ecdysozoa</taxon>
        <taxon>Arthropoda</taxon>
        <taxon>Chelicerata</taxon>
        <taxon>Arachnida</taxon>
        <taxon>Acari</taxon>
        <taxon>Acariformes</taxon>
        <taxon>Trombidiformes</taxon>
        <taxon>Prostigmata</taxon>
        <taxon>Anystina</taxon>
        <taxon>Parasitengona</taxon>
        <taxon>Trombiculoidea</taxon>
        <taxon>Trombiculidae</taxon>
        <taxon>Leptotrombidium</taxon>
    </lineage>
</organism>
<dbReference type="VEuPathDB" id="VectorBase:LDEU000268"/>
<dbReference type="GO" id="GO:0015031">
    <property type="term" value="P:protein transport"/>
    <property type="evidence" value="ECO:0007669"/>
    <property type="project" value="UniProtKB-KW"/>
</dbReference>
<dbReference type="SUPFAM" id="SSF64268">
    <property type="entry name" value="PX domain"/>
    <property type="match status" value="1"/>
</dbReference>
<feature type="domain" description="PX" evidence="8">
    <location>
        <begin position="1"/>
        <end position="128"/>
    </location>
</feature>
<keyword evidence="4" id="KW-0653">Protein transport</keyword>
<keyword evidence="3" id="KW-0813">Transport</keyword>
<protein>
    <submittedName>
        <fullName evidence="9">Sorting nexin-24-like protein</fullName>
    </submittedName>
</protein>
<dbReference type="EMBL" id="NCKV01000064">
    <property type="protein sequence ID" value="RWS31778.1"/>
    <property type="molecule type" value="Genomic_DNA"/>
</dbReference>
<reference evidence="9 10" key="1">
    <citation type="journal article" date="2018" name="Gigascience">
        <title>Genomes of trombidid mites reveal novel predicted allergens and laterally-transferred genes associated with secondary metabolism.</title>
        <authorList>
            <person name="Dong X."/>
            <person name="Chaisiri K."/>
            <person name="Xia D."/>
            <person name="Armstrong S.D."/>
            <person name="Fang Y."/>
            <person name="Donnelly M.J."/>
            <person name="Kadowaki T."/>
            <person name="McGarry J.W."/>
            <person name="Darby A.C."/>
            <person name="Makepeace B.L."/>
        </authorList>
    </citation>
    <scope>NUCLEOTIDE SEQUENCE [LARGE SCALE GENOMIC DNA]</scope>
    <source>
        <strain evidence="9">UoL-UT</strain>
    </source>
</reference>
<evidence type="ECO:0000313" key="10">
    <source>
        <dbReference type="Proteomes" id="UP000288716"/>
    </source>
</evidence>
<accession>A0A443SW76</accession>